<dbReference type="AlphaFoldDB" id="A0AAI9YPG3"/>
<proteinExistence type="predicted"/>
<organism evidence="2 3">
    <name type="scientific">Colletotrichum costaricense</name>
    <dbReference type="NCBI Taxonomy" id="1209916"/>
    <lineage>
        <taxon>Eukaryota</taxon>
        <taxon>Fungi</taxon>
        <taxon>Dikarya</taxon>
        <taxon>Ascomycota</taxon>
        <taxon>Pezizomycotina</taxon>
        <taxon>Sordariomycetes</taxon>
        <taxon>Hypocreomycetidae</taxon>
        <taxon>Glomerellales</taxon>
        <taxon>Glomerellaceae</taxon>
        <taxon>Colletotrichum</taxon>
        <taxon>Colletotrichum acutatum species complex</taxon>
    </lineage>
</organism>
<feature type="region of interest" description="Disordered" evidence="1">
    <location>
        <begin position="33"/>
        <end position="62"/>
    </location>
</feature>
<reference evidence="2 3" key="1">
    <citation type="submission" date="2016-10" db="EMBL/GenBank/DDBJ databases">
        <title>The genome sequence of Colletotrichum fioriniae PJ7.</title>
        <authorList>
            <person name="Baroncelli R."/>
        </authorList>
    </citation>
    <scope>NUCLEOTIDE SEQUENCE [LARGE SCALE GENOMIC DNA]</scope>
    <source>
        <strain evidence="2 3">IMI 309622</strain>
    </source>
</reference>
<evidence type="ECO:0000313" key="2">
    <source>
        <dbReference type="EMBL" id="KAK1518845.1"/>
    </source>
</evidence>
<comment type="caution">
    <text evidence="2">The sequence shown here is derived from an EMBL/GenBank/DDBJ whole genome shotgun (WGS) entry which is preliminary data.</text>
</comment>
<accession>A0AAI9YPG3</accession>
<evidence type="ECO:0000313" key="3">
    <source>
        <dbReference type="Proteomes" id="UP001240678"/>
    </source>
</evidence>
<dbReference type="RefSeq" id="XP_060309649.1">
    <property type="nucleotide sequence ID" value="XM_060459818.1"/>
</dbReference>
<name>A0AAI9YPG3_9PEZI</name>
<dbReference type="GeneID" id="85343365"/>
<gene>
    <name evidence="2" type="ORF">CCOS01_11665</name>
</gene>
<evidence type="ECO:0000256" key="1">
    <source>
        <dbReference type="SAM" id="MobiDB-lite"/>
    </source>
</evidence>
<dbReference type="EMBL" id="MOOE01000013">
    <property type="protein sequence ID" value="KAK1518845.1"/>
    <property type="molecule type" value="Genomic_DNA"/>
</dbReference>
<sequence>MDCRLSILCVLVSRQNPSLPVGKDPTFLSISFPRTTETQSFQNRESQDSKKRHSPFKRTPNLTRTPCSCTSWNTTRVTPANIVSADLNSYFTNVVYPYLHPLRDPGLH</sequence>
<feature type="compositionally biased region" description="Polar residues" evidence="1">
    <location>
        <begin position="33"/>
        <end position="44"/>
    </location>
</feature>
<keyword evidence="3" id="KW-1185">Reference proteome</keyword>
<dbReference type="Proteomes" id="UP001240678">
    <property type="component" value="Unassembled WGS sequence"/>
</dbReference>
<protein>
    <submittedName>
        <fullName evidence="2">Uncharacterized protein</fullName>
    </submittedName>
</protein>